<evidence type="ECO:0000313" key="8">
    <source>
        <dbReference type="EMBL" id="GGH14457.1"/>
    </source>
</evidence>
<evidence type="ECO:0000256" key="1">
    <source>
        <dbReference type="ARBA" id="ARBA00010641"/>
    </source>
</evidence>
<comment type="similarity">
    <text evidence="1">Belongs to the sigma-70 factor family. ECF subfamily.</text>
</comment>
<reference evidence="8" key="2">
    <citation type="submission" date="2020-09" db="EMBL/GenBank/DDBJ databases">
        <authorList>
            <person name="Sun Q."/>
            <person name="Zhou Y."/>
        </authorList>
    </citation>
    <scope>NUCLEOTIDE SEQUENCE</scope>
    <source>
        <strain evidence="8">CGMCC 1.12214</strain>
    </source>
</reference>
<keyword evidence="9" id="KW-1185">Reference proteome</keyword>
<comment type="caution">
    <text evidence="8">The sequence shown here is derived from an EMBL/GenBank/DDBJ whole genome shotgun (WGS) entry which is preliminary data.</text>
</comment>
<proteinExistence type="inferred from homology"/>
<dbReference type="InterPro" id="IPR036388">
    <property type="entry name" value="WH-like_DNA-bd_sf"/>
</dbReference>
<organism evidence="8 9">
    <name type="scientific">Alsobacter metallidurans</name>
    <dbReference type="NCBI Taxonomy" id="340221"/>
    <lineage>
        <taxon>Bacteria</taxon>
        <taxon>Pseudomonadati</taxon>
        <taxon>Pseudomonadota</taxon>
        <taxon>Alphaproteobacteria</taxon>
        <taxon>Hyphomicrobiales</taxon>
        <taxon>Alsobacteraceae</taxon>
        <taxon>Alsobacter</taxon>
    </lineage>
</organism>
<evidence type="ECO:0000256" key="5">
    <source>
        <dbReference type="ARBA" id="ARBA00023163"/>
    </source>
</evidence>
<dbReference type="GO" id="GO:0016987">
    <property type="term" value="F:sigma factor activity"/>
    <property type="evidence" value="ECO:0007669"/>
    <property type="project" value="UniProtKB-KW"/>
</dbReference>
<keyword evidence="3" id="KW-0731">Sigma factor</keyword>
<evidence type="ECO:0000259" key="7">
    <source>
        <dbReference type="Pfam" id="PF08281"/>
    </source>
</evidence>
<feature type="domain" description="RNA polymerase sigma-70 region 2" evidence="6">
    <location>
        <begin position="17"/>
        <end position="80"/>
    </location>
</feature>
<evidence type="ECO:0000256" key="2">
    <source>
        <dbReference type="ARBA" id="ARBA00023015"/>
    </source>
</evidence>
<dbReference type="Gene3D" id="1.10.1740.10">
    <property type="match status" value="1"/>
</dbReference>
<dbReference type="SUPFAM" id="SSF88946">
    <property type="entry name" value="Sigma2 domain of RNA polymerase sigma factors"/>
    <property type="match status" value="1"/>
</dbReference>
<protein>
    <submittedName>
        <fullName evidence="8">DNA-directed RNA polymerase sigma-70 factor</fullName>
    </submittedName>
</protein>
<evidence type="ECO:0000259" key="6">
    <source>
        <dbReference type="Pfam" id="PF04542"/>
    </source>
</evidence>
<dbReference type="GO" id="GO:0006352">
    <property type="term" value="P:DNA-templated transcription initiation"/>
    <property type="evidence" value="ECO:0007669"/>
    <property type="project" value="InterPro"/>
</dbReference>
<dbReference type="RefSeq" id="WP_244643640.1">
    <property type="nucleotide sequence ID" value="NZ_BMES01000001.1"/>
</dbReference>
<sequence length="178" mass="19997">MQRRNVTLRDAVETALRQNWQRLFGYALRLSGNRDSAADLLQSCAMKALASETVPDASGIRAWLFAILRNGFFDDRRRASVRAEDRGMEIGLETPWRHDDRLIAEITVKQALERLDATHRDIIELVDLAGFRYAEAAEILGVPVGTVMSRLSRARLALLDEIGGRNVTPFPTGRRHVG</sequence>
<dbReference type="Gene3D" id="1.10.10.10">
    <property type="entry name" value="Winged helix-like DNA-binding domain superfamily/Winged helix DNA-binding domain"/>
    <property type="match status" value="1"/>
</dbReference>
<name>A0A917I5W0_9HYPH</name>
<evidence type="ECO:0000256" key="3">
    <source>
        <dbReference type="ARBA" id="ARBA00023082"/>
    </source>
</evidence>
<dbReference type="SUPFAM" id="SSF88659">
    <property type="entry name" value="Sigma3 and sigma4 domains of RNA polymerase sigma factors"/>
    <property type="match status" value="1"/>
</dbReference>
<dbReference type="Pfam" id="PF08281">
    <property type="entry name" value="Sigma70_r4_2"/>
    <property type="match status" value="1"/>
</dbReference>
<dbReference type="CDD" id="cd06171">
    <property type="entry name" value="Sigma70_r4"/>
    <property type="match status" value="1"/>
</dbReference>
<evidence type="ECO:0000313" key="9">
    <source>
        <dbReference type="Proteomes" id="UP000603912"/>
    </source>
</evidence>
<dbReference type="GO" id="GO:0003677">
    <property type="term" value="F:DNA binding"/>
    <property type="evidence" value="ECO:0007669"/>
    <property type="project" value="UniProtKB-KW"/>
</dbReference>
<dbReference type="InterPro" id="IPR014284">
    <property type="entry name" value="RNA_pol_sigma-70_dom"/>
</dbReference>
<dbReference type="EMBL" id="BMES01000001">
    <property type="protein sequence ID" value="GGH14457.1"/>
    <property type="molecule type" value="Genomic_DNA"/>
</dbReference>
<keyword evidence="2" id="KW-0805">Transcription regulation</keyword>
<keyword evidence="8" id="KW-0240">DNA-directed RNA polymerase</keyword>
<dbReference type="PANTHER" id="PTHR43133">
    <property type="entry name" value="RNA POLYMERASE ECF-TYPE SIGMA FACTO"/>
    <property type="match status" value="1"/>
</dbReference>
<dbReference type="PANTHER" id="PTHR43133:SF8">
    <property type="entry name" value="RNA POLYMERASE SIGMA FACTOR HI_1459-RELATED"/>
    <property type="match status" value="1"/>
</dbReference>
<evidence type="ECO:0000256" key="4">
    <source>
        <dbReference type="ARBA" id="ARBA00023125"/>
    </source>
</evidence>
<keyword evidence="5" id="KW-0804">Transcription</keyword>
<dbReference type="InterPro" id="IPR013325">
    <property type="entry name" value="RNA_pol_sigma_r2"/>
</dbReference>
<dbReference type="InterPro" id="IPR039425">
    <property type="entry name" value="RNA_pol_sigma-70-like"/>
</dbReference>
<gene>
    <name evidence="8" type="primary">rpoE4</name>
    <name evidence="8" type="ORF">GCM10007036_13800</name>
</gene>
<feature type="domain" description="RNA polymerase sigma factor 70 region 4 type 2" evidence="7">
    <location>
        <begin position="108"/>
        <end position="158"/>
    </location>
</feature>
<dbReference type="InterPro" id="IPR007627">
    <property type="entry name" value="RNA_pol_sigma70_r2"/>
</dbReference>
<accession>A0A917I5W0</accession>
<dbReference type="Proteomes" id="UP000603912">
    <property type="component" value="Unassembled WGS sequence"/>
</dbReference>
<dbReference type="Pfam" id="PF04542">
    <property type="entry name" value="Sigma70_r2"/>
    <property type="match status" value="1"/>
</dbReference>
<reference evidence="8" key="1">
    <citation type="journal article" date="2014" name="Int. J. Syst. Evol. Microbiol.">
        <title>Complete genome sequence of Corynebacterium casei LMG S-19264T (=DSM 44701T), isolated from a smear-ripened cheese.</title>
        <authorList>
            <consortium name="US DOE Joint Genome Institute (JGI-PGF)"/>
            <person name="Walter F."/>
            <person name="Albersmeier A."/>
            <person name="Kalinowski J."/>
            <person name="Ruckert C."/>
        </authorList>
    </citation>
    <scope>NUCLEOTIDE SEQUENCE</scope>
    <source>
        <strain evidence="8">CGMCC 1.12214</strain>
    </source>
</reference>
<dbReference type="GO" id="GO:0000428">
    <property type="term" value="C:DNA-directed RNA polymerase complex"/>
    <property type="evidence" value="ECO:0007669"/>
    <property type="project" value="UniProtKB-KW"/>
</dbReference>
<dbReference type="AlphaFoldDB" id="A0A917I5W0"/>
<dbReference type="InterPro" id="IPR013324">
    <property type="entry name" value="RNA_pol_sigma_r3/r4-like"/>
</dbReference>
<keyword evidence="4" id="KW-0238">DNA-binding</keyword>
<dbReference type="InterPro" id="IPR013249">
    <property type="entry name" value="RNA_pol_sigma70_r4_t2"/>
</dbReference>
<dbReference type="NCBIfam" id="TIGR02937">
    <property type="entry name" value="sigma70-ECF"/>
    <property type="match status" value="1"/>
</dbReference>